<comment type="caution">
    <text evidence="2">The sequence shown here is derived from an EMBL/GenBank/DDBJ whole genome shotgun (WGS) entry which is preliminary data.</text>
</comment>
<accession>A0A3R8R5J4</accession>
<dbReference type="Proteomes" id="UP000268553">
    <property type="component" value="Unassembled WGS sequence"/>
</dbReference>
<keyword evidence="1" id="KW-0732">Signal</keyword>
<evidence type="ECO:0000313" key="2">
    <source>
        <dbReference type="EMBL" id="RRQ52418.1"/>
    </source>
</evidence>
<feature type="chain" id="PRO_5018527335" evidence="1">
    <location>
        <begin position="21"/>
        <end position="172"/>
    </location>
</feature>
<reference evidence="2 3" key="1">
    <citation type="submission" date="2018-12" db="EMBL/GenBank/DDBJ databases">
        <authorList>
            <person name="Kim S.-J."/>
            <person name="Jung G.-Y."/>
        </authorList>
    </citation>
    <scope>NUCLEOTIDE SEQUENCE [LARGE SCALE GENOMIC DNA]</scope>
    <source>
        <strain evidence="2 3">03SU3-P</strain>
    </source>
</reference>
<keyword evidence="3" id="KW-1185">Reference proteome</keyword>
<evidence type="ECO:0000313" key="3">
    <source>
        <dbReference type="Proteomes" id="UP000268553"/>
    </source>
</evidence>
<proteinExistence type="predicted"/>
<dbReference type="OrthoDB" id="7596780at2"/>
<protein>
    <submittedName>
        <fullName evidence="2">Uncharacterized protein</fullName>
    </submittedName>
</protein>
<dbReference type="RefSeq" id="WP_125230435.1">
    <property type="nucleotide sequence ID" value="NZ_RWJI01000001.1"/>
</dbReference>
<dbReference type="EMBL" id="RWJI01000001">
    <property type="protein sequence ID" value="RRQ52418.1"/>
    <property type="molecule type" value="Genomic_DNA"/>
</dbReference>
<feature type="signal peptide" evidence="1">
    <location>
        <begin position="1"/>
        <end position="20"/>
    </location>
</feature>
<dbReference type="AlphaFoldDB" id="A0A3R8R5J4"/>
<organism evidence="2 3">
    <name type="scientific">Sphingorhabdus wooponensis</name>
    <dbReference type="NCBI Taxonomy" id="940136"/>
    <lineage>
        <taxon>Bacteria</taxon>
        <taxon>Pseudomonadati</taxon>
        <taxon>Pseudomonadota</taxon>
        <taxon>Alphaproteobacteria</taxon>
        <taxon>Sphingomonadales</taxon>
        <taxon>Sphingomonadaceae</taxon>
        <taxon>Sphingorhabdus</taxon>
    </lineage>
</organism>
<evidence type="ECO:0000256" key="1">
    <source>
        <dbReference type="SAM" id="SignalP"/>
    </source>
</evidence>
<gene>
    <name evidence="2" type="ORF">D7D48_06120</name>
</gene>
<name>A0A3R8R5J4_9SPHN</name>
<sequence>MIKLTYAIMLAAIYVPSVYAAEKENVHPKVYTDIMACRSVTDAAARLQCFDIATRALETATSKRQIVMLDQGDVRKTKKSLFGFALPNIAFFGESSEDQANEFKEIEGELANVQALPYGIYQFTAVDAGTWQTTEASSAFLKNGKKFKIKRAALNSYLLVIDNKGIRVKRVS</sequence>